<evidence type="ECO:0000313" key="2">
    <source>
        <dbReference type="Proteomes" id="UP000464735"/>
    </source>
</evidence>
<dbReference type="RefSeq" id="WP_155522070.1">
    <property type="nucleotide sequence ID" value="NZ_CP013197.1"/>
</dbReference>
<dbReference type="KEGG" id="sck:SCITRI_00137"/>
<proteinExistence type="predicted"/>
<dbReference type="Proteomes" id="UP000464735">
    <property type="component" value="Chromosome"/>
</dbReference>
<dbReference type="AlphaFoldDB" id="A0AAJ4JXK4"/>
<accession>A0AAJ4JXK4</accession>
<reference evidence="1 2" key="1">
    <citation type="submission" date="2019-11" db="EMBL/GenBank/DDBJ databases">
        <title>Whole genome sequencing and comparative genomics analyses of five strains of Spiroplasma citri.</title>
        <authorList>
            <person name="Yokomi R."/>
            <person name="Chen J."/>
            <person name="Rattner R."/>
            <person name="Vidalakis G."/>
        </authorList>
    </citation>
    <scope>NUCLEOTIDE SEQUENCE [LARGE SCALE GENOMIC DNA]</scope>
    <source>
        <strain evidence="1 2">BR12</strain>
    </source>
</reference>
<protein>
    <submittedName>
        <fullName evidence="1">Uncharacterized protein</fullName>
    </submittedName>
</protein>
<sequence>MKYYKIITTVANPKIADFKNMSLIEEEFNEMVFKINPIMQKGYDLVSSLEREL</sequence>
<dbReference type="EMBL" id="CP046368">
    <property type="protein sequence ID" value="QIA68203.1"/>
    <property type="molecule type" value="Genomic_DNA"/>
</dbReference>
<organism evidence="1 2">
    <name type="scientific">Spiroplasma citri</name>
    <dbReference type="NCBI Taxonomy" id="2133"/>
    <lineage>
        <taxon>Bacteria</taxon>
        <taxon>Bacillati</taxon>
        <taxon>Mycoplasmatota</taxon>
        <taxon>Mollicutes</taxon>
        <taxon>Entomoplasmatales</taxon>
        <taxon>Spiroplasmataceae</taxon>
        <taxon>Spiroplasma</taxon>
    </lineage>
</organism>
<dbReference type="GeneID" id="54239808"/>
<gene>
    <name evidence="1" type="ORF">GL298_00765</name>
</gene>
<name>A0AAJ4JXK4_SPICI</name>
<evidence type="ECO:0000313" key="1">
    <source>
        <dbReference type="EMBL" id="QIA68203.1"/>
    </source>
</evidence>